<sequence>MAGWSREMWNSVVNRAVQMLASGPLRLHFVSAFATKHVAKFRERSNANVAVGPIGSHFVSAFATACQGESSTVK</sequence>
<dbReference type="AlphaFoldDB" id="A0AAD5MIL2"/>
<dbReference type="EMBL" id="JAHQIW010003505">
    <property type="protein sequence ID" value="KAJ1358895.1"/>
    <property type="molecule type" value="Genomic_DNA"/>
</dbReference>
<protein>
    <submittedName>
        <fullName evidence="1">Uncharacterized protein</fullName>
    </submittedName>
</protein>
<name>A0AAD5MIL2_PARTN</name>
<proteinExistence type="predicted"/>
<gene>
    <name evidence="1" type="ORF">KIN20_017459</name>
</gene>
<keyword evidence="2" id="KW-1185">Reference proteome</keyword>
<reference evidence="1" key="1">
    <citation type="submission" date="2021-06" db="EMBL/GenBank/DDBJ databases">
        <title>Parelaphostrongylus tenuis whole genome reference sequence.</title>
        <authorList>
            <person name="Garwood T.J."/>
            <person name="Larsen P.A."/>
            <person name="Fountain-Jones N.M."/>
            <person name="Garbe J.R."/>
            <person name="Macchietto M.G."/>
            <person name="Kania S.A."/>
            <person name="Gerhold R.W."/>
            <person name="Richards J.E."/>
            <person name="Wolf T.M."/>
        </authorList>
    </citation>
    <scope>NUCLEOTIDE SEQUENCE</scope>
    <source>
        <strain evidence="1">MNPRO001-30</strain>
        <tissue evidence="1">Meninges</tissue>
    </source>
</reference>
<evidence type="ECO:0000313" key="1">
    <source>
        <dbReference type="EMBL" id="KAJ1358895.1"/>
    </source>
</evidence>
<evidence type="ECO:0000313" key="2">
    <source>
        <dbReference type="Proteomes" id="UP001196413"/>
    </source>
</evidence>
<comment type="caution">
    <text evidence="1">The sequence shown here is derived from an EMBL/GenBank/DDBJ whole genome shotgun (WGS) entry which is preliminary data.</text>
</comment>
<organism evidence="1 2">
    <name type="scientific">Parelaphostrongylus tenuis</name>
    <name type="common">Meningeal worm</name>
    <dbReference type="NCBI Taxonomy" id="148309"/>
    <lineage>
        <taxon>Eukaryota</taxon>
        <taxon>Metazoa</taxon>
        <taxon>Ecdysozoa</taxon>
        <taxon>Nematoda</taxon>
        <taxon>Chromadorea</taxon>
        <taxon>Rhabditida</taxon>
        <taxon>Rhabditina</taxon>
        <taxon>Rhabditomorpha</taxon>
        <taxon>Strongyloidea</taxon>
        <taxon>Metastrongylidae</taxon>
        <taxon>Parelaphostrongylus</taxon>
    </lineage>
</organism>
<accession>A0AAD5MIL2</accession>
<dbReference type="Proteomes" id="UP001196413">
    <property type="component" value="Unassembled WGS sequence"/>
</dbReference>